<accession>A0ABN3PK96</accession>
<reference evidence="1 2" key="1">
    <citation type="journal article" date="2019" name="Int. J. Syst. Evol. Microbiol.">
        <title>The Global Catalogue of Microorganisms (GCM) 10K type strain sequencing project: providing services to taxonomists for standard genome sequencing and annotation.</title>
        <authorList>
            <consortium name="The Broad Institute Genomics Platform"/>
            <consortium name="The Broad Institute Genome Sequencing Center for Infectious Disease"/>
            <person name="Wu L."/>
            <person name="Ma J."/>
        </authorList>
    </citation>
    <scope>NUCLEOTIDE SEQUENCE [LARGE SCALE GENOMIC DNA]</scope>
    <source>
        <strain evidence="1 2">JCM 16365</strain>
    </source>
</reference>
<name>A0ABN3PK96_9MICO</name>
<comment type="caution">
    <text evidence="1">The sequence shown here is derived from an EMBL/GenBank/DDBJ whole genome shotgun (WGS) entry which is preliminary data.</text>
</comment>
<sequence length="105" mass="11240">MRFAGTIPDPDPSVLKKMWRARLDRRYALADRDAEAARPGALRAAVALAQRASAMDGLDAPTQVNLTADAAEMTEMVRVILAASGGPHHEADIFADEVVDVEIVA</sequence>
<keyword evidence="2" id="KW-1185">Reference proteome</keyword>
<evidence type="ECO:0000313" key="2">
    <source>
        <dbReference type="Proteomes" id="UP001500274"/>
    </source>
</evidence>
<evidence type="ECO:0000313" key="1">
    <source>
        <dbReference type="EMBL" id="GAA2585872.1"/>
    </source>
</evidence>
<gene>
    <name evidence="1" type="ORF">GCM10009862_26170</name>
</gene>
<dbReference type="Proteomes" id="UP001500274">
    <property type="component" value="Unassembled WGS sequence"/>
</dbReference>
<proteinExistence type="predicted"/>
<protein>
    <submittedName>
        <fullName evidence="1">Uncharacterized protein</fullName>
    </submittedName>
</protein>
<organism evidence="1 2">
    <name type="scientific">Microbacterium binotii</name>
    <dbReference type="NCBI Taxonomy" id="462710"/>
    <lineage>
        <taxon>Bacteria</taxon>
        <taxon>Bacillati</taxon>
        <taxon>Actinomycetota</taxon>
        <taxon>Actinomycetes</taxon>
        <taxon>Micrococcales</taxon>
        <taxon>Microbacteriaceae</taxon>
        <taxon>Microbacterium</taxon>
    </lineage>
</organism>
<dbReference type="EMBL" id="BAAARI010000016">
    <property type="protein sequence ID" value="GAA2585872.1"/>
    <property type="molecule type" value="Genomic_DNA"/>
</dbReference>